<gene>
    <name evidence="2" type="ORF">ACFSUT_33170</name>
</gene>
<organism evidence="2 3">
    <name type="scientific">Amycolatopsis albidoflavus</name>
    <dbReference type="NCBI Taxonomy" id="102226"/>
    <lineage>
        <taxon>Bacteria</taxon>
        <taxon>Bacillati</taxon>
        <taxon>Actinomycetota</taxon>
        <taxon>Actinomycetes</taxon>
        <taxon>Pseudonocardiales</taxon>
        <taxon>Pseudonocardiaceae</taxon>
        <taxon>Amycolatopsis</taxon>
    </lineage>
</organism>
<feature type="transmembrane region" description="Helical" evidence="1">
    <location>
        <begin position="90"/>
        <end position="111"/>
    </location>
</feature>
<accession>A0ABW5I7B0</accession>
<dbReference type="EMBL" id="JBHUKQ010000015">
    <property type="protein sequence ID" value="MFD2485163.1"/>
    <property type="molecule type" value="Genomic_DNA"/>
</dbReference>
<dbReference type="RefSeq" id="WP_344277249.1">
    <property type="nucleotide sequence ID" value="NZ_BAAAHV010000012.1"/>
</dbReference>
<name>A0ABW5I7B0_9PSEU</name>
<keyword evidence="3" id="KW-1185">Reference proteome</keyword>
<dbReference type="Proteomes" id="UP001597542">
    <property type="component" value="Unassembled WGS sequence"/>
</dbReference>
<reference evidence="3" key="1">
    <citation type="journal article" date="2019" name="Int. J. Syst. Evol. Microbiol.">
        <title>The Global Catalogue of Microorganisms (GCM) 10K type strain sequencing project: providing services to taxonomists for standard genome sequencing and annotation.</title>
        <authorList>
            <consortium name="The Broad Institute Genomics Platform"/>
            <consortium name="The Broad Institute Genome Sequencing Center for Infectious Disease"/>
            <person name="Wu L."/>
            <person name="Ma J."/>
        </authorList>
    </citation>
    <scope>NUCLEOTIDE SEQUENCE [LARGE SCALE GENOMIC DNA]</scope>
    <source>
        <strain evidence="3">CGMCC 4.7638</strain>
    </source>
</reference>
<protein>
    <submittedName>
        <fullName evidence="2">Uncharacterized protein</fullName>
    </submittedName>
</protein>
<proteinExistence type="predicted"/>
<keyword evidence="1" id="KW-0812">Transmembrane</keyword>
<comment type="caution">
    <text evidence="2">The sequence shown here is derived from an EMBL/GenBank/DDBJ whole genome shotgun (WGS) entry which is preliminary data.</text>
</comment>
<evidence type="ECO:0000313" key="2">
    <source>
        <dbReference type="EMBL" id="MFD2485163.1"/>
    </source>
</evidence>
<keyword evidence="1" id="KW-0472">Membrane</keyword>
<evidence type="ECO:0000256" key="1">
    <source>
        <dbReference type="SAM" id="Phobius"/>
    </source>
</evidence>
<keyword evidence="1" id="KW-1133">Transmembrane helix</keyword>
<sequence length="322" mass="34065">MTVIALPPSIRAAAATRASRNLPLGLLPPRFMTAGSPFSARNSRAACRKVRNSEPENDLSGYGSGINGPGESKSLLRSLAVLAQRIVRRWIVVAFAVTVAVIAGIFSYVAASSSDSGPRAVTADEASRLAIARFRNYQKQGRAVTISVPGAAGELVITGSADYRAKSGYGVLKGKGRNDSGNGLIRWNATRVELRPLPVVPDLPPANPPADGWVGRPLNPEAGTLDRALAILLGLGSDRPDNAQLLPQNGAERVAADQVNGHAVDVFTGPDSRERPGSAESVRYWLDGDGVMYRVRTSVPGEKNPVVIDFDTHEFIAVPSGR</sequence>
<evidence type="ECO:0000313" key="3">
    <source>
        <dbReference type="Proteomes" id="UP001597542"/>
    </source>
</evidence>